<evidence type="ECO:0000313" key="9">
    <source>
        <dbReference type="EMBL" id="KAF6134487.1"/>
    </source>
</evidence>
<dbReference type="InterPro" id="IPR018247">
    <property type="entry name" value="EF_Hand_1_Ca_BS"/>
</dbReference>
<dbReference type="Pfam" id="PF13405">
    <property type="entry name" value="EF-hand_6"/>
    <property type="match status" value="1"/>
</dbReference>
<keyword evidence="5" id="KW-0106">Calcium</keyword>
<dbReference type="PANTHER" id="PTHR24349">
    <property type="entry name" value="SERINE/THREONINE-PROTEIN KINASE"/>
    <property type="match status" value="1"/>
</dbReference>
<evidence type="ECO:0000256" key="5">
    <source>
        <dbReference type="ARBA" id="ARBA00022837"/>
    </source>
</evidence>
<comment type="caution">
    <text evidence="9">The sequence shown here is derived from an EMBL/GenBank/DDBJ whole genome shotgun (WGS) entry which is preliminary data.</text>
</comment>
<dbReference type="Gene3D" id="3.30.200.20">
    <property type="entry name" value="Phosphorylase Kinase, domain 1"/>
    <property type="match status" value="1"/>
</dbReference>
<dbReference type="Proteomes" id="UP000541444">
    <property type="component" value="Unassembled WGS sequence"/>
</dbReference>
<feature type="domain" description="EF-hand" evidence="8">
    <location>
        <begin position="259"/>
        <end position="294"/>
    </location>
</feature>
<dbReference type="InterPro" id="IPR011992">
    <property type="entry name" value="EF-hand-dom_pair"/>
</dbReference>
<gene>
    <name evidence="9" type="ORF">GIB67_003722</name>
</gene>
<name>A0A7J7KVX6_9MAGN</name>
<accession>A0A7J7KVX6</accession>
<dbReference type="GO" id="GO:0005524">
    <property type="term" value="F:ATP binding"/>
    <property type="evidence" value="ECO:0007669"/>
    <property type="project" value="UniProtKB-KW"/>
</dbReference>
<dbReference type="PROSITE" id="PS00018">
    <property type="entry name" value="EF_HAND_1"/>
    <property type="match status" value="1"/>
</dbReference>
<dbReference type="PROSITE" id="PS50222">
    <property type="entry name" value="EF_HAND_2"/>
    <property type="match status" value="1"/>
</dbReference>
<dbReference type="EMBL" id="JACGCM010002837">
    <property type="protein sequence ID" value="KAF6134487.1"/>
    <property type="molecule type" value="Genomic_DNA"/>
</dbReference>
<evidence type="ECO:0000256" key="1">
    <source>
        <dbReference type="ARBA" id="ARBA00022527"/>
    </source>
</evidence>
<keyword evidence="10" id="KW-1185">Reference proteome</keyword>
<dbReference type="AlphaFoldDB" id="A0A7J7KVX6"/>
<dbReference type="InterPro" id="IPR000719">
    <property type="entry name" value="Prot_kinase_dom"/>
</dbReference>
<dbReference type="InterPro" id="IPR011009">
    <property type="entry name" value="Kinase-like_dom_sf"/>
</dbReference>
<evidence type="ECO:0008006" key="11">
    <source>
        <dbReference type="Google" id="ProtNLM"/>
    </source>
</evidence>
<keyword evidence="3" id="KW-0547">Nucleotide-binding</keyword>
<feature type="domain" description="Protein kinase" evidence="7">
    <location>
        <begin position="1"/>
        <end position="268"/>
    </location>
</feature>
<organism evidence="9 10">
    <name type="scientific">Kingdonia uniflora</name>
    <dbReference type="NCBI Taxonomy" id="39325"/>
    <lineage>
        <taxon>Eukaryota</taxon>
        <taxon>Viridiplantae</taxon>
        <taxon>Streptophyta</taxon>
        <taxon>Embryophyta</taxon>
        <taxon>Tracheophyta</taxon>
        <taxon>Spermatophyta</taxon>
        <taxon>Magnoliopsida</taxon>
        <taxon>Ranunculales</taxon>
        <taxon>Circaeasteraceae</taxon>
        <taxon>Kingdonia</taxon>
    </lineage>
</organism>
<dbReference type="PROSITE" id="PS00108">
    <property type="entry name" value="PROTEIN_KINASE_ST"/>
    <property type="match status" value="1"/>
</dbReference>
<keyword evidence="4" id="KW-0418">Kinase</keyword>
<evidence type="ECO:0000259" key="8">
    <source>
        <dbReference type="PROSITE" id="PS50222"/>
    </source>
</evidence>
<dbReference type="Gene3D" id="1.10.238.10">
    <property type="entry name" value="EF-hand"/>
    <property type="match status" value="2"/>
</dbReference>
<keyword evidence="6" id="KW-0067">ATP-binding</keyword>
<reference evidence="9 10" key="1">
    <citation type="journal article" date="2020" name="IScience">
        <title>Genome Sequencing of the Endangered Kingdonia uniflora (Circaeasteraceae, Ranunculales) Reveals Potential Mechanisms of Evolutionary Specialization.</title>
        <authorList>
            <person name="Sun Y."/>
            <person name="Deng T."/>
            <person name="Zhang A."/>
            <person name="Moore M.J."/>
            <person name="Landis J.B."/>
            <person name="Lin N."/>
            <person name="Zhang H."/>
            <person name="Zhang X."/>
            <person name="Huang J."/>
            <person name="Zhang X."/>
            <person name="Sun H."/>
            <person name="Wang H."/>
        </authorList>
    </citation>
    <scope>NUCLEOTIDE SEQUENCE [LARGE SCALE GENOMIC DNA]</scope>
    <source>
        <strain evidence="9">TB1705</strain>
        <tissue evidence="9">Leaf</tissue>
    </source>
</reference>
<dbReference type="SUPFAM" id="SSF56112">
    <property type="entry name" value="Protein kinase-like (PK-like)"/>
    <property type="match status" value="1"/>
</dbReference>
<evidence type="ECO:0000259" key="7">
    <source>
        <dbReference type="PROSITE" id="PS50011"/>
    </source>
</evidence>
<dbReference type="InterPro" id="IPR008271">
    <property type="entry name" value="Ser/Thr_kinase_AS"/>
</dbReference>
<dbReference type="GO" id="GO:0005509">
    <property type="term" value="F:calcium ion binding"/>
    <property type="evidence" value="ECO:0007669"/>
    <property type="project" value="InterPro"/>
</dbReference>
<dbReference type="Gene3D" id="1.10.510.10">
    <property type="entry name" value="Transferase(Phosphotransferase) domain 1"/>
    <property type="match status" value="1"/>
</dbReference>
<evidence type="ECO:0000256" key="6">
    <source>
        <dbReference type="ARBA" id="ARBA00022840"/>
    </source>
</evidence>
<protein>
    <recommendedName>
        <fullName evidence="11">Calcium-dependent protein kinase</fullName>
    </recommendedName>
</protein>
<dbReference type="GO" id="GO:0004674">
    <property type="term" value="F:protein serine/threonine kinase activity"/>
    <property type="evidence" value="ECO:0007669"/>
    <property type="project" value="UniProtKB-KW"/>
</dbReference>
<keyword evidence="2" id="KW-0808">Transferase</keyword>
<keyword evidence="1" id="KW-0723">Serine/threonine-protein kinase</keyword>
<dbReference type="CDD" id="cd00051">
    <property type="entry name" value="EFh"/>
    <property type="match status" value="1"/>
</dbReference>
<dbReference type="OrthoDB" id="40902at2759"/>
<evidence type="ECO:0000313" key="10">
    <source>
        <dbReference type="Proteomes" id="UP000541444"/>
    </source>
</evidence>
<proteinExistence type="predicted"/>
<dbReference type="Pfam" id="PF00069">
    <property type="entry name" value="Pkinase"/>
    <property type="match status" value="1"/>
</dbReference>
<dbReference type="InterPro" id="IPR050205">
    <property type="entry name" value="CDPK_Ser/Thr_kinases"/>
</dbReference>
<dbReference type="SUPFAM" id="SSF47473">
    <property type="entry name" value="EF-hand"/>
    <property type="match status" value="1"/>
</dbReference>
<dbReference type="PROSITE" id="PS50011">
    <property type="entry name" value="PROTEIN_KINASE_DOM"/>
    <property type="match status" value="1"/>
</dbReference>
<evidence type="ECO:0000256" key="4">
    <source>
        <dbReference type="ARBA" id="ARBA00022777"/>
    </source>
</evidence>
<evidence type="ECO:0000256" key="2">
    <source>
        <dbReference type="ARBA" id="ARBA00022679"/>
    </source>
</evidence>
<dbReference type="InterPro" id="IPR002048">
    <property type="entry name" value="EF_hand_dom"/>
</dbReference>
<dbReference type="SMART" id="SM00220">
    <property type="entry name" value="S_TKc"/>
    <property type="match status" value="1"/>
</dbReference>
<evidence type="ECO:0000256" key="3">
    <source>
        <dbReference type="ARBA" id="ARBA00022741"/>
    </source>
</evidence>
<sequence>MLRVSELTKLCAYSGMYLDDNYGVQDIGKDEKNDVRREVEIKKHLPPHPNIVRLKNTYEDDVAVYLLMELYEGGGLFDQIVVRGNYMERTTAVVTKMIAEVIQSCHIHGVIHRDLKPENFLFANKNETTALKAMIISLQPSLKLTFSIGERFTEIVGSPYYLALEDPTFLGKLVTLLFKTPLFLTYQLGGFTWRLLNHLLPMDDTIMKKESPVTYSFCAINPVPQNNNSRLFLQADVDGNRTMDFRLCVAVEIHLRKIGNDKYLHKAFTFFDKNMNGYIEIEELKDALADEVDTNNEEVITAIIHDVDTDKTEIDWRKASRQYSRERFNNLRVKLMKDGNNYIELERSKKGKIKSSSIIHSSNAFLPPPQKPTSSVAVKQRGYTNDVIKKREGRKDRPISVLPPVITMFSILLPSIKGDELFREAQEIPDVTNKQLCQYHNVHSHETDNCYSLMRIFHRILLAGRLSRTRHQHLKIPRRRDKDKSYRSRTRTRISSRRLLVDFPVEDPEWEELEEVFTDDSIAEPDKWSCGTGWRLFTDGSCHAPNSNNL</sequence>